<dbReference type="AlphaFoldDB" id="A0A382YXU4"/>
<proteinExistence type="predicted"/>
<reference evidence="1" key="1">
    <citation type="submission" date="2018-05" db="EMBL/GenBank/DDBJ databases">
        <authorList>
            <person name="Lanie J.A."/>
            <person name="Ng W.-L."/>
            <person name="Kazmierczak K.M."/>
            <person name="Andrzejewski T.M."/>
            <person name="Davidsen T.M."/>
            <person name="Wayne K.J."/>
            <person name="Tettelin H."/>
            <person name="Glass J.I."/>
            <person name="Rusch D."/>
            <person name="Podicherti R."/>
            <person name="Tsui H.-C.T."/>
            <person name="Winkler M.E."/>
        </authorList>
    </citation>
    <scope>NUCLEOTIDE SEQUENCE</scope>
</reference>
<sequence length="217" mass="25098">QIVWGWNEDPFKRPEGHEMGSANGFFQSCLELVRHFLVDGGDPANHENIKKFIRENGEIVDSENGASLQLRWPGWEVYKPRAVYETIHLKRIKRSQRNAESLDDFFGRILADSAEETVIQMCMPDKEAYFESTTFSRKEPEEETRGVREVRGGTEWHLFEIMVGNIPYNDLADNLTRKVDNLGQLLGFLRKKTSVDRFMEDFADRALAAKKLSKKIN</sequence>
<evidence type="ECO:0000313" key="1">
    <source>
        <dbReference type="EMBL" id="SVD88064.1"/>
    </source>
</evidence>
<feature type="non-terminal residue" evidence="1">
    <location>
        <position position="1"/>
    </location>
</feature>
<protein>
    <submittedName>
        <fullName evidence="1">Uncharacterized protein</fullName>
    </submittedName>
</protein>
<accession>A0A382YXU4</accession>
<name>A0A382YXU4_9ZZZZ</name>
<organism evidence="1">
    <name type="scientific">marine metagenome</name>
    <dbReference type="NCBI Taxonomy" id="408172"/>
    <lineage>
        <taxon>unclassified sequences</taxon>
        <taxon>metagenomes</taxon>
        <taxon>ecological metagenomes</taxon>
    </lineage>
</organism>
<gene>
    <name evidence="1" type="ORF">METZ01_LOCUS440918</name>
</gene>
<dbReference type="EMBL" id="UINC01179398">
    <property type="protein sequence ID" value="SVD88064.1"/>
    <property type="molecule type" value="Genomic_DNA"/>
</dbReference>